<feature type="region of interest" description="Disordered" evidence="1">
    <location>
        <begin position="41"/>
        <end position="64"/>
    </location>
</feature>
<dbReference type="EMBL" id="CH480842">
    <property type="protein sequence ID" value="EDW49663.1"/>
    <property type="molecule type" value="Genomic_DNA"/>
</dbReference>
<reference evidence="2 3" key="1">
    <citation type="journal article" date="2007" name="Nature">
        <title>Evolution of genes and genomes on the Drosophila phylogeny.</title>
        <authorList>
            <consortium name="Drosophila 12 Genomes Consortium"/>
            <person name="Clark A.G."/>
            <person name="Eisen M.B."/>
            <person name="Smith D.R."/>
            <person name="Bergman C.M."/>
            <person name="Oliver B."/>
            <person name="Markow T.A."/>
            <person name="Kaufman T.C."/>
            <person name="Kellis M."/>
            <person name="Gelbart W."/>
            <person name="Iyer V.N."/>
            <person name="Pollard D.A."/>
            <person name="Sackton T.B."/>
            <person name="Larracuente A.M."/>
            <person name="Singh N.D."/>
            <person name="Abad J.P."/>
            <person name="Abt D.N."/>
            <person name="Adryan B."/>
            <person name="Aguade M."/>
            <person name="Akashi H."/>
            <person name="Anderson W.W."/>
            <person name="Aquadro C.F."/>
            <person name="Ardell D.H."/>
            <person name="Arguello R."/>
            <person name="Artieri C.G."/>
            <person name="Barbash D.A."/>
            <person name="Barker D."/>
            <person name="Barsanti P."/>
            <person name="Batterham P."/>
            <person name="Batzoglou S."/>
            <person name="Begun D."/>
            <person name="Bhutkar A."/>
            <person name="Blanco E."/>
            <person name="Bosak S.A."/>
            <person name="Bradley R.K."/>
            <person name="Brand A.D."/>
            <person name="Brent M.R."/>
            <person name="Brooks A.N."/>
            <person name="Brown R.H."/>
            <person name="Butlin R.K."/>
            <person name="Caggese C."/>
            <person name="Calvi B.R."/>
            <person name="Bernardo de Carvalho A."/>
            <person name="Caspi A."/>
            <person name="Castrezana S."/>
            <person name="Celniker S.E."/>
            <person name="Chang J.L."/>
            <person name="Chapple C."/>
            <person name="Chatterji S."/>
            <person name="Chinwalla A."/>
            <person name="Civetta A."/>
            <person name="Clifton S.W."/>
            <person name="Comeron J.M."/>
            <person name="Costello J.C."/>
            <person name="Coyne J.A."/>
            <person name="Daub J."/>
            <person name="David R.G."/>
            <person name="Delcher A.L."/>
            <person name="Delehaunty K."/>
            <person name="Do C.B."/>
            <person name="Ebling H."/>
            <person name="Edwards K."/>
            <person name="Eickbush T."/>
            <person name="Evans J.D."/>
            <person name="Filipski A."/>
            <person name="Findeiss S."/>
            <person name="Freyhult E."/>
            <person name="Fulton L."/>
            <person name="Fulton R."/>
            <person name="Garcia A.C."/>
            <person name="Gardiner A."/>
            <person name="Garfield D.A."/>
            <person name="Garvin B.E."/>
            <person name="Gibson G."/>
            <person name="Gilbert D."/>
            <person name="Gnerre S."/>
            <person name="Godfrey J."/>
            <person name="Good R."/>
            <person name="Gotea V."/>
            <person name="Gravely B."/>
            <person name="Greenberg A.J."/>
            <person name="Griffiths-Jones S."/>
            <person name="Gross S."/>
            <person name="Guigo R."/>
            <person name="Gustafson E.A."/>
            <person name="Haerty W."/>
            <person name="Hahn M.W."/>
            <person name="Halligan D.L."/>
            <person name="Halpern A.L."/>
            <person name="Halter G.M."/>
            <person name="Han M.V."/>
            <person name="Heger A."/>
            <person name="Hillier L."/>
            <person name="Hinrichs A.S."/>
            <person name="Holmes I."/>
            <person name="Hoskins R.A."/>
            <person name="Hubisz M.J."/>
            <person name="Hultmark D."/>
            <person name="Huntley M.A."/>
            <person name="Jaffe D.B."/>
            <person name="Jagadeeshan S."/>
            <person name="Jeck W.R."/>
            <person name="Johnson J."/>
            <person name="Jones C.D."/>
            <person name="Jordan W.C."/>
            <person name="Karpen G.H."/>
            <person name="Kataoka E."/>
            <person name="Keightley P.D."/>
            <person name="Kheradpour P."/>
            <person name="Kirkness E.F."/>
            <person name="Koerich L.B."/>
            <person name="Kristiansen K."/>
            <person name="Kudrna D."/>
            <person name="Kulathinal R.J."/>
            <person name="Kumar S."/>
            <person name="Kwok R."/>
            <person name="Lander E."/>
            <person name="Langley C.H."/>
            <person name="Lapoint R."/>
            <person name="Lazzaro B.P."/>
            <person name="Lee S.J."/>
            <person name="Levesque L."/>
            <person name="Li R."/>
            <person name="Lin C.F."/>
            <person name="Lin M.F."/>
            <person name="Lindblad-Toh K."/>
            <person name="Llopart A."/>
            <person name="Long M."/>
            <person name="Low L."/>
            <person name="Lozovsky E."/>
            <person name="Lu J."/>
            <person name="Luo M."/>
            <person name="Machado C.A."/>
            <person name="Makalowski W."/>
            <person name="Marzo M."/>
            <person name="Matsuda M."/>
            <person name="Matzkin L."/>
            <person name="McAllister B."/>
            <person name="McBride C.S."/>
            <person name="McKernan B."/>
            <person name="McKernan K."/>
            <person name="Mendez-Lago M."/>
            <person name="Minx P."/>
            <person name="Mollenhauer M.U."/>
            <person name="Montooth K."/>
            <person name="Mount S.M."/>
            <person name="Mu X."/>
            <person name="Myers E."/>
            <person name="Negre B."/>
            <person name="Newfeld S."/>
            <person name="Nielsen R."/>
            <person name="Noor M.A."/>
            <person name="O'Grady P."/>
            <person name="Pachter L."/>
            <person name="Papaceit M."/>
            <person name="Parisi M.J."/>
            <person name="Parisi M."/>
            <person name="Parts L."/>
            <person name="Pedersen J.S."/>
            <person name="Pesole G."/>
            <person name="Phillippy A.M."/>
            <person name="Ponting C.P."/>
            <person name="Pop M."/>
            <person name="Porcelli D."/>
            <person name="Powell J.R."/>
            <person name="Prohaska S."/>
            <person name="Pruitt K."/>
            <person name="Puig M."/>
            <person name="Quesneville H."/>
            <person name="Ram K.R."/>
            <person name="Rand D."/>
            <person name="Rasmussen M.D."/>
            <person name="Reed L.K."/>
            <person name="Reenan R."/>
            <person name="Reily A."/>
            <person name="Remington K.A."/>
            <person name="Rieger T.T."/>
            <person name="Ritchie M.G."/>
            <person name="Robin C."/>
            <person name="Rogers Y.H."/>
            <person name="Rohde C."/>
            <person name="Rozas J."/>
            <person name="Rubenfield M.J."/>
            <person name="Ruiz A."/>
            <person name="Russo S."/>
            <person name="Salzberg S.L."/>
            <person name="Sanchez-Gracia A."/>
            <person name="Saranga D.J."/>
            <person name="Sato H."/>
            <person name="Schaeffer S.W."/>
            <person name="Schatz M.C."/>
            <person name="Schlenke T."/>
            <person name="Schwartz R."/>
            <person name="Segarra C."/>
            <person name="Singh R.S."/>
            <person name="Sirot L."/>
            <person name="Sirota M."/>
            <person name="Sisneros N.B."/>
            <person name="Smith C.D."/>
            <person name="Smith T.F."/>
            <person name="Spieth J."/>
            <person name="Stage D.E."/>
            <person name="Stark A."/>
            <person name="Stephan W."/>
            <person name="Strausberg R.L."/>
            <person name="Strempel S."/>
            <person name="Sturgill D."/>
            <person name="Sutton G."/>
            <person name="Sutton G.G."/>
            <person name="Tao W."/>
            <person name="Teichmann S."/>
            <person name="Tobari Y.N."/>
            <person name="Tomimura Y."/>
            <person name="Tsolas J.M."/>
            <person name="Valente V.L."/>
            <person name="Venter E."/>
            <person name="Venter J.C."/>
            <person name="Vicario S."/>
            <person name="Vieira F.G."/>
            <person name="Vilella A.J."/>
            <person name="Villasante A."/>
            <person name="Walenz B."/>
            <person name="Wang J."/>
            <person name="Wasserman M."/>
            <person name="Watts T."/>
            <person name="Wilson D."/>
            <person name="Wilson R.K."/>
            <person name="Wing R.A."/>
            <person name="Wolfner M.F."/>
            <person name="Wong A."/>
            <person name="Wong G.K."/>
            <person name="Wu C.I."/>
            <person name="Wu G."/>
            <person name="Yamamoto D."/>
            <person name="Yang H.P."/>
            <person name="Yang S.P."/>
            <person name="Yorke J.A."/>
            <person name="Yoshida K."/>
            <person name="Zdobnov E."/>
            <person name="Zhang P."/>
            <person name="Zhang Y."/>
            <person name="Zimin A.V."/>
            <person name="Baldwin J."/>
            <person name="Abdouelleil A."/>
            <person name="Abdulkadir J."/>
            <person name="Abebe A."/>
            <person name="Abera B."/>
            <person name="Abreu J."/>
            <person name="Acer S.C."/>
            <person name="Aftuck L."/>
            <person name="Alexander A."/>
            <person name="An P."/>
            <person name="Anderson E."/>
            <person name="Anderson S."/>
            <person name="Arachi H."/>
            <person name="Azer M."/>
            <person name="Bachantsang P."/>
            <person name="Barry A."/>
            <person name="Bayul T."/>
            <person name="Berlin A."/>
            <person name="Bessette D."/>
            <person name="Bloom T."/>
            <person name="Blye J."/>
            <person name="Boguslavskiy L."/>
            <person name="Bonnet C."/>
            <person name="Boukhgalter B."/>
            <person name="Bourzgui I."/>
            <person name="Brown A."/>
            <person name="Cahill P."/>
            <person name="Channer S."/>
            <person name="Cheshatsang Y."/>
            <person name="Chuda L."/>
            <person name="Citroen M."/>
            <person name="Collymore A."/>
            <person name="Cooke P."/>
            <person name="Costello M."/>
            <person name="D'Aco K."/>
            <person name="Daza R."/>
            <person name="De Haan G."/>
            <person name="DeGray S."/>
            <person name="DeMaso C."/>
            <person name="Dhargay N."/>
            <person name="Dooley K."/>
            <person name="Dooley E."/>
            <person name="Doricent M."/>
            <person name="Dorje P."/>
            <person name="Dorjee K."/>
            <person name="Dupes A."/>
            <person name="Elong R."/>
            <person name="Falk J."/>
            <person name="Farina A."/>
            <person name="Faro S."/>
            <person name="Ferguson D."/>
            <person name="Fisher S."/>
            <person name="Foley C.D."/>
            <person name="Franke A."/>
            <person name="Friedrich D."/>
            <person name="Gadbois L."/>
            <person name="Gearin G."/>
            <person name="Gearin C.R."/>
            <person name="Giannoukos G."/>
            <person name="Goode T."/>
            <person name="Graham J."/>
            <person name="Grandbois E."/>
            <person name="Grewal S."/>
            <person name="Gyaltsen K."/>
            <person name="Hafez N."/>
            <person name="Hagos B."/>
            <person name="Hall J."/>
            <person name="Henson C."/>
            <person name="Hollinger A."/>
            <person name="Honan T."/>
            <person name="Huard M.D."/>
            <person name="Hughes L."/>
            <person name="Hurhula B."/>
            <person name="Husby M.E."/>
            <person name="Kamat A."/>
            <person name="Kanga B."/>
            <person name="Kashin S."/>
            <person name="Khazanovich D."/>
            <person name="Kisner P."/>
            <person name="Lance K."/>
            <person name="Lara M."/>
            <person name="Lee W."/>
            <person name="Lennon N."/>
            <person name="Letendre F."/>
            <person name="LeVine R."/>
            <person name="Lipovsky A."/>
            <person name="Liu X."/>
            <person name="Liu J."/>
            <person name="Liu S."/>
            <person name="Lokyitsang T."/>
            <person name="Lokyitsang Y."/>
            <person name="Lubonja R."/>
            <person name="Lui A."/>
            <person name="MacDonald P."/>
            <person name="Magnisalis V."/>
            <person name="Maru K."/>
            <person name="Matthews C."/>
            <person name="McCusker W."/>
            <person name="McDonough S."/>
            <person name="Mehta T."/>
            <person name="Meldrim J."/>
            <person name="Meneus L."/>
            <person name="Mihai O."/>
            <person name="Mihalev A."/>
            <person name="Mihova T."/>
            <person name="Mittelman R."/>
            <person name="Mlenga V."/>
            <person name="Montmayeur A."/>
            <person name="Mulrain L."/>
            <person name="Navidi A."/>
            <person name="Naylor J."/>
            <person name="Negash T."/>
            <person name="Nguyen T."/>
            <person name="Nguyen N."/>
            <person name="Nicol R."/>
            <person name="Norbu C."/>
            <person name="Norbu N."/>
            <person name="Novod N."/>
            <person name="O'Neill B."/>
            <person name="Osman S."/>
            <person name="Markiewicz E."/>
            <person name="Oyono O.L."/>
            <person name="Patti C."/>
            <person name="Phunkhang P."/>
            <person name="Pierre F."/>
            <person name="Priest M."/>
            <person name="Raghuraman S."/>
            <person name="Rege F."/>
            <person name="Reyes R."/>
            <person name="Rise C."/>
            <person name="Rogov P."/>
            <person name="Ross K."/>
            <person name="Ryan E."/>
            <person name="Settipalli S."/>
            <person name="Shea T."/>
            <person name="Sherpa N."/>
            <person name="Shi L."/>
            <person name="Shih D."/>
            <person name="Sparrow T."/>
            <person name="Spaulding J."/>
            <person name="Stalker J."/>
            <person name="Stange-Thomann N."/>
            <person name="Stavropoulos S."/>
            <person name="Stone C."/>
            <person name="Strader C."/>
            <person name="Tesfaye S."/>
            <person name="Thomson T."/>
            <person name="Thoulutsang Y."/>
            <person name="Thoulutsang D."/>
            <person name="Topham K."/>
            <person name="Topping I."/>
            <person name="Tsamla T."/>
            <person name="Vassiliev H."/>
            <person name="Vo A."/>
            <person name="Wangchuk T."/>
            <person name="Wangdi T."/>
            <person name="Weiand M."/>
            <person name="Wilkinson J."/>
            <person name="Wilson A."/>
            <person name="Yadav S."/>
            <person name="Young G."/>
            <person name="Yu Q."/>
            <person name="Zembek L."/>
            <person name="Zhong D."/>
            <person name="Zimmer A."/>
            <person name="Zwirko Z."/>
            <person name="Jaffe D.B."/>
            <person name="Alvarez P."/>
            <person name="Brockman W."/>
            <person name="Butler J."/>
            <person name="Chin C."/>
            <person name="Gnerre S."/>
            <person name="Grabherr M."/>
            <person name="Kleber M."/>
            <person name="Mauceli E."/>
            <person name="MacCallum I."/>
        </authorList>
    </citation>
    <scope>NUCLEOTIDE SEQUENCE [LARGE SCALE GENOMIC DNA]</scope>
    <source>
        <strain evidence="3">Rob3c / Tucson 14021-0248.25</strain>
    </source>
</reference>
<organism evidence="3">
    <name type="scientific">Drosophila sechellia</name>
    <name type="common">Fruit fly</name>
    <dbReference type="NCBI Taxonomy" id="7238"/>
    <lineage>
        <taxon>Eukaryota</taxon>
        <taxon>Metazoa</taxon>
        <taxon>Ecdysozoa</taxon>
        <taxon>Arthropoda</taxon>
        <taxon>Hexapoda</taxon>
        <taxon>Insecta</taxon>
        <taxon>Pterygota</taxon>
        <taxon>Neoptera</taxon>
        <taxon>Endopterygota</taxon>
        <taxon>Diptera</taxon>
        <taxon>Brachycera</taxon>
        <taxon>Muscomorpha</taxon>
        <taxon>Ephydroidea</taxon>
        <taxon>Drosophilidae</taxon>
        <taxon>Drosophila</taxon>
        <taxon>Sophophora</taxon>
    </lineage>
</organism>
<evidence type="ECO:0000256" key="1">
    <source>
        <dbReference type="SAM" id="MobiDB-lite"/>
    </source>
</evidence>
<evidence type="ECO:0000313" key="3">
    <source>
        <dbReference type="Proteomes" id="UP000001292"/>
    </source>
</evidence>
<protein>
    <submittedName>
        <fullName evidence="2">GM23115</fullName>
    </submittedName>
</protein>
<dbReference type="AlphaFoldDB" id="B4IIB9"/>
<gene>
    <name evidence="2" type="primary">Dsec\GM23115</name>
    <name evidence="2" type="ORF">Dsec_GM23115</name>
</gene>
<proteinExistence type="predicted"/>
<accession>B4IIB9</accession>
<dbReference type="Proteomes" id="UP000001292">
    <property type="component" value="Unassembled WGS sequence"/>
</dbReference>
<sequence>MAGSGLKHPAAFDLSAQLATGSGSASAARSKQLRFRERELGSGFPYRSHRSSYRASPVAQANFN</sequence>
<evidence type="ECO:0000313" key="2">
    <source>
        <dbReference type="EMBL" id="EDW49663.1"/>
    </source>
</evidence>
<dbReference type="HOGENOM" id="CLU_2869991_0_0_1"/>
<name>B4IIB9_DROSE</name>
<keyword evidence="3" id="KW-1185">Reference proteome</keyword>